<dbReference type="AlphaFoldDB" id="A0A0A8H2M9"/>
<sequence>MDFIFLPYLIIGIFSGIASGIFGIGGGMIIVPFILMLGLSSHHAIAISVVQMIFASVFGSYINYKKKNLILKDGLIIGIGGFIGAIFSGILLSYFSDIALTSVFLCVSIIFFLKFAFNKQNTLNITKYSDVFKNFILLFSGIFTGIFAISLGIGGGLLITPILAYFLGYDSKKVVPLSLFFVIFASASGILSFIKHDIIDKEILINGGMVGISSMFGVYLGIKIMEKINIKSHHIALLSIYVFSITMTIISLIKKSNLL</sequence>
<reference evidence="6 7" key="1">
    <citation type="journal article" date="2014" name="Genome Biol. Evol.">
        <title>Comparative Genomics of the Campylobacter lari Group.</title>
        <authorList>
            <person name="Miller W.G."/>
            <person name="Yee E."/>
            <person name="Chapman M.H."/>
            <person name="Smith T.P."/>
            <person name="Bono J.L."/>
            <person name="Huynh S."/>
            <person name="Parker C.T."/>
            <person name="Vandamme P."/>
            <person name="Luong K."/>
            <person name="Korlach J."/>
        </authorList>
    </citation>
    <scope>NUCLEOTIDE SEQUENCE [LARGE SCALE GENOMIC DNA]</scope>
    <source>
        <strain evidence="6 7">NCTC 12927</strain>
    </source>
</reference>
<dbReference type="KEGG" id="cis:CINS_1281"/>
<feature type="transmembrane region" description="Helical" evidence="5">
    <location>
        <begin position="137"/>
        <end position="168"/>
    </location>
</feature>
<protein>
    <recommendedName>
        <fullName evidence="5">Probable membrane transporter protein</fullName>
    </recommendedName>
</protein>
<keyword evidence="2 5" id="KW-0812">Transmembrane</keyword>
<evidence type="ECO:0000313" key="6">
    <source>
        <dbReference type="EMBL" id="AJC88237.1"/>
    </source>
</evidence>
<keyword evidence="4 5" id="KW-0472">Membrane</keyword>
<evidence type="ECO:0000256" key="2">
    <source>
        <dbReference type="ARBA" id="ARBA00022692"/>
    </source>
</evidence>
<dbReference type="InterPro" id="IPR051598">
    <property type="entry name" value="TSUP/Inactive_protease-like"/>
</dbReference>
<dbReference type="GO" id="GO:0005886">
    <property type="term" value="C:plasma membrane"/>
    <property type="evidence" value="ECO:0007669"/>
    <property type="project" value="UniProtKB-SubCell"/>
</dbReference>
<dbReference type="InterPro" id="IPR002781">
    <property type="entry name" value="TM_pro_TauE-like"/>
</dbReference>
<comment type="subcellular location">
    <subcellularLocation>
        <location evidence="5">Cell membrane</location>
        <topology evidence="5">Multi-pass membrane protein</topology>
    </subcellularLocation>
    <subcellularLocation>
        <location evidence="1">Membrane</location>
        <topology evidence="1">Multi-pass membrane protein</topology>
    </subcellularLocation>
</comment>
<organism evidence="6 7">
    <name type="scientific">Campylobacter insulaenigrae NCTC 12927</name>
    <dbReference type="NCBI Taxonomy" id="1031564"/>
    <lineage>
        <taxon>Bacteria</taxon>
        <taxon>Pseudomonadati</taxon>
        <taxon>Campylobacterota</taxon>
        <taxon>Epsilonproteobacteria</taxon>
        <taxon>Campylobacterales</taxon>
        <taxon>Campylobacteraceae</taxon>
        <taxon>Campylobacter</taxon>
    </lineage>
</organism>
<dbReference type="STRING" id="1031564.CINS_1281"/>
<evidence type="ECO:0000313" key="7">
    <source>
        <dbReference type="Proteomes" id="UP000031163"/>
    </source>
</evidence>
<name>A0A0A8H2M9_9BACT</name>
<evidence type="ECO:0000256" key="1">
    <source>
        <dbReference type="ARBA" id="ARBA00004141"/>
    </source>
</evidence>
<dbReference type="GeneID" id="74432063"/>
<keyword evidence="5" id="KW-1003">Cell membrane</keyword>
<dbReference type="Proteomes" id="UP000031163">
    <property type="component" value="Chromosome"/>
</dbReference>
<comment type="similarity">
    <text evidence="5">Belongs to the 4-toluene sulfonate uptake permease (TSUP) (TC 2.A.102) family.</text>
</comment>
<keyword evidence="3 5" id="KW-1133">Transmembrane helix</keyword>
<dbReference type="PANTHER" id="PTHR43701">
    <property type="entry name" value="MEMBRANE TRANSPORTER PROTEIN MJ0441-RELATED"/>
    <property type="match status" value="1"/>
</dbReference>
<evidence type="ECO:0000256" key="4">
    <source>
        <dbReference type="ARBA" id="ARBA00023136"/>
    </source>
</evidence>
<feature type="transmembrane region" description="Helical" evidence="5">
    <location>
        <begin position="174"/>
        <end position="194"/>
    </location>
</feature>
<dbReference type="PANTHER" id="PTHR43701:SF2">
    <property type="entry name" value="MEMBRANE TRANSPORTER PROTEIN YJNA-RELATED"/>
    <property type="match status" value="1"/>
</dbReference>
<feature type="transmembrane region" description="Helical" evidence="5">
    <location>
        <begin position="7"/>
        <end position="37"/>
    </location>
</feature>
<feature type="transmembrane region" description="Helical" evidence="5">
    <location>
        <begin position="203"/>
        <end position="222"/>
    </location>
</feature>
<dbReference type="EMBL" id="CP007770">
    <property type="protein sequence ID" value="AJC88237.1"/>
    <property type="molecule type" value="Genomic_DNA"/>
</dbReference>
<feature type="transmembrane region" description="Helical" evidence="5">
    <location>
        <begin position="43"/>
        <end position="62"/>
    </location>
</feature>
<evidence type="ECO:0000256" key="5">
    <source>
        <dbReference type="RuleBase" id="RU363041"/>
    </source>
</evidence>
<dbReference type="Pfam" id="PF01925">
    <property type="entry name" value="TauE"/>
    <property type="match status" value="1"/>
</dbReference>
<proteinExistence type="inferred from homology"/>
<accession>A0A0A8H2M9</accession>
<feature type="transmembrane region" description="Helical" evidence="5">
    <location>
        <begin position="74"/>
        <end position="92"/>
    </location>
</feature>
<dbReference type="RefSeq" id="WP_039650834.1">
    <property type="nucleotide sequence ID" value="NZ_CP007770.1"/>
</dbReference>
<feature type="transmembrane region" description="Helical" evidence="5">
    <location>
        <begin position="234"/>
        <end position="253"/>
    </location>
</feature>
<feature type="transmembrane region" description="Helical" evidence="5">
    <location>
        <begin position="98"/>
        <end position="117"/>
    </location>
</feature>
<gene>
    <name evidence="6" type="ORF">CINS_1281</name>
</gene>
<evidence type="ECO:0000256" key="3">
    <source>
        <dbReference type="ARBA" id="ARBA00022989"/>
    </source>
</evidence>
<dbReference type="HOGENOM" id="CLU_045498_5_4_7"/>